<accession>A0A165IUR6</accession>
<dbReference type="InParanoid" id="A0A165IUR6"/>
<dbReference type="Proteomes" id="UP000076842">
    <property type="component" value="Unassembled WGS sequence"/>
</dbReference>
<dbReference type="AlphaFoldDB" id="A0A165IUR6"/>
<organism evidence="2 3">
    <name type="scientific">Calocera cornea HHB12733</name>
    <dbReference type="NCBI Taxonomy" id="1353952"/>
    <lineage>
        <taxon>Eukaryota</taxon>
        <taxon>Fungi</taxon>
        <taxon>Dikarya</taxon>
        <taxon>Basidiomycota</taxon>
        <taxon>Agaricomycotina</taxon>
        <taxon>Dacrymycetes</taxon>
        <taxon>Dacrymycetales</taxon>
        <taxon>Dacrymycetaceae</taxon>
        <taxon>Calocera</taxon>
    </lineage>
</organism>
<feature type="region of interest" description="Disordered" evidence="1">
    <location>
        <begin position="35"/>
        <end position="54"/>
    </location>
</feature>
<proteinExistence type="predicted"/>
<reference evidence="2 3" key="1">
    <citation type="journal article" date="2016" name="Mol. Biol. Evol.">
        <title>Comparative Genomics of Early-Diverging Mushroom-Forming Fungi Provides Insights into the Origins of Lignocellulose Decay Capabilities.</title>
        <authorList>
            <person name="Nagy L.G."/>
            <person name="Riley R."/>
            <person name="Tritt A."/>
            <person name="Adam C."/>
            <person name="Daum C."/>
            <person name="Floudas D."/>
            <person name="Sun H."/>
            <person name="Yadav J.S."/>
            <person name="Pangilinan J."/>
            <person name="Larsson K.H."/>
            <person name="Matsuura K."/>
            <person name="Barry K."/>
            <person name="Labutti K."/>
            <person name="Kuo R."/>
            <person name="Ohm R.A."/>
            <person name="Bhattacharya S.S."/>
            <person name="Shirouzu T."/>
            <person name="Yoshinaga Y."/>
            <person name="Martin F.M."/>
            <person name="Grigoriev I.V."/>
            <person name="Hibbett D.S."/>
        </authorList>
    </citation>
    <scope>NUCLEOTIDE SEQUENCE [LARGE SCALE GENOMIC DNA]</scope>
    <source>
        <strain evidence="2 3">HHB12733</strain>
    </source>
</reference>
<evidence type="ECO:0000313" key="3">
    <source>
        <dbReference type="Proteomes" id="UP000076842"/>
    </source>
</evidence>
<feature type="region of interest" description="Disordered" evidence="1">
    <location>
        <begin position="139"/>
        <end position="162"/>
    </location>
</feature>
<protein>
    <submittedName>
        <fullName evidence="2">Uncharacterized protein</fullName>
    </submittedName>
</protein>
<evidence type="ECO:0000313" key="2">
    <source>
        <dbReference type="EMBL" id="KZT61005.1"/>
    </source>
</evidence>
<name>A0A165IUR6_9BASI</name>
<gene>
    <name evidence="2" type="ORF">CALCODRAFT_514952</name>
</gene>
<evidence type="ECO:0000256" key="1">
    <source>
        <dbReference type="SAM" id="MobiDB-lite"/>
    </source>
</evidence>
<dbReference type="EMBL" id="KV423926">
    <property type="protein sequence ID" value="KZT61005.1"/>
    <property type="molecule type" value="Genomic_DNA"/>
</dbReference>
<keyword evidence="3" id="KW-1185">Reference proteome</keyword>
<sequence>MRNLYRTRRAPTSPRRRARLCTLSPAGAVSQAWRGGRYRSGTDPRTTTDRMPAGCTGRSGSIDLRLWRRYRKLLQACSLVVRPLCIYLRTGIHRTFVASEHPSRPSFEEKRDELMSLIEQAPTKYTASRNLVRGSTLQLPHVSTPDSSPPPTQLSVPHYRIR</sequence>
<dbReference type="OrthoDB" id="2104739at2759"/>